<dbReference type="AlphaFoldDB" id="A0A6C0J4X9"/>
<evidence type="ECO:0000313" key="1">
    <source>
        <dbReference type="EMBL" id="QHU00692.1"/>
    </source>
</evidence>
<sequence>MVYKVQAYNLFPSLVSNAIISGYAEIMALETGEGNKLYTVGNMLCCYVSSTLDTGQLKNNYCIHNAEQCYPAFIIYYKAY</sequence>
<dbReference type="EMBL" id="MN740328">
    <property type="protein sequence ID" value="QHU00692.1"/>
    <property type="molecule type" value="Genomic_DNA"/>
</dbReference>
<organism evidence="1">
    <name type="scientific">viral metagenome</name>
    <dbReference type="NCBI Taxonomy" id="1070528"/>
    <lineage>
        <taxon>unclassified sequences</taxon>
        <taxon>metagenomes</taxon>
        <taxon>organismal metagenomes</taxon>
    </lineage>
</organism>
<protein>
    <submittedName>
        <fullName evidence="1">Uncharacterized protein</fullName>
    </submittedName>
</protein>
<accession>A0A6C0J4X9</accession>
<name>A0A6C0J4X9_9ZZZZ</name>
<proteinExistence type="predicted"/>
<reference evidence="1" key="1">
    <citation type="journal article" date="2020" name="Nature">
        <title>Giant virus diversity and host interactions through global metagenomics.</title>
        <authorList>
            <person name="Schulz F."/>
            <person name="Roux S."/>
            <person name="Paez-Espino D."/>
            <person name="Jungbluth S."/>
            <person name="Walsh D.A."/>
            <person name="Denef V.J."/>
            <person name="McMahon K.D."/>
            <person name="Konstantinidis K.T."/>
            <person name="Eloe-Fadrosh E.A."/>
            <person name="Kyrpides N.C."/>
            <person name="Woyke T."/>
        </authorList>
    </citation>
    <scope>NUCLEOTIDE SEQUENCE</scope>
    <source>
        <strain evidence="1">GVMAG-M-3300025860-20</strain>
    </source>
</reference>